<dbReference type="SUPFAM" id="SSF58104">
    <property type="entry name" value="Methyl-accepting chemotaxis protein (MCP) signaling domain"/>
    <property type="match status" value="1"/>
</dbReference>
<dbReference type="PANTHER" id="PTHR30290:SF9">
    <property type="entry name" value="OLIGOPEPTIDE-BINDING PROTEIN APPA"/>
    <property type="match status" value="1"/>
</dbReference>
<keyword evidence="3" id="KW-0813">Transport</keyword>
<comment type="caution">
    <text evidence="8">The sequence shown here is derived from an EMBL/GenBank/DDBJ whole genome shotgun (WGS) entry which is preliminary data.</text>
</comment>
<dbReference type="SUPFAM" id="SSF53850">
    <property type="entry name" value="Periplasmic binding protein-like II"/>
    <property type="match status" value="1"/>
</dbReference>
<dbReference type="InterPro" id="IPR039424">
    <property type="entry name" value="SBP_5"/>
</dbReference>
<comment type="subcellular location">
    <subcellularLocation>
        <location evidence="1">Cell membrane</location>
        <topology evidence="1">Lipid-anchor</topology>
    </subcellularLocation>
</comment>
<protein>
    <submittedName>
        <fullName evidence="8">Methyl-accepting chemotaxis protein/ family 5 extracellular solute-binding protein</fullName>
    </submittedName>
</protein>
<evidence type="ECO:0000256" key="4">
    <source>
        <dbReference type="ARBA" id="ARBA00022729"/>
    </source>
</evidence>
<accession>F7NNA9</accession>
<dbReference type="EMBL" id="AFGF01000211">
    <property type="protein sequence ID" value="EGO62494.1"/>
    <property type="molecule type" value="Genomic_DNA"/>
</dbReference>
<dbReference type="PANTHER" id="PTHR30290">
    <property type="entry name" value="PERIPLASMIC BINDING COMPONENT OF ABC TRANSPORTER"/>
    <property type="match status" value="1"/>
</dbReference>
<keyword evidence="5" id="KW-0807">Transducer</keyword>
<dbReference type="Gene3D" id="3.40.190.10">
    <property type="entry name" value="Periplasmic binding protein-like II"/>
    <property type="match status" value="1"/>
</dbReference>
<dbReference type="PROSITE" id="PS01040">
    <property type="entry name" value="SBP_BACTERIAL_5"/>
    <property type="match status" value="1"/>
</dbReference>
<keyword evidence="9" id="KW-1185">Reference proteome</keyword>
<name>F7NNA9_9FIRM</name>
<feature type="compositionally biased region" description="Polar residues" evidence="6">
    <location>
        <begin position="1"/>
        <end position="15"/>
    </location>
</feature>
<dbReference type="InterPro" id="IPR000914">
    <property type="entry name" value="SBP_5_dom"/>
</dbReference>
<gene>
    <name evidence="8" type="ORF">ALO_17970</name>
</gene>
<reference evidence="8 9" key="1">
    <citation type="journal article" date="2011" name="EMBO J.">
        <title>Structural diversity of bacterial flagellar motors.</title>
        <authorList>
            <person name="Chen S."/>
            <person name="Beeby M."/>
            <person name="Murphy G.E."/>
            <person name="Leadbetter J.R."/>
            <person name="Hendrixson D.R."/>
            <person name="Briegel A."/>
            <person name="Li Z."/>
            <person name="Shi J."/>
            <person name="Tocheva E.I."/>
            <person name="Muller A."/>
            <person name="Dobro M.J."/>
            <person name="Jensen G.J."/>
        </authorList>
    </citation>
    <scope>NUCLEOTIDE SEQUENCE [LARGE SCALE GENOMIC DNA]</scope>
    <source>
        <strain evidence="8 9">DSM 6540</strain>
    </source>
</reference>
<evidence type="ECO:0000313" key="8">
    <source>
        <dbReference type="EMBL" id="EGO62494.1"/>
    </source>
</evidence>
<dbReference type="eggNOG" id="COG0840">
    <property type="taxonomic scope" value="Bacteria"/>
</dbReference>
<dbReference type="Gene3D" id="3.10.105.10">
    <property type="entry name" value="Dipeptide-binding Protein, Domain 3"/>
    <property type="match status" value="1"/>
</dbReference>
<dbReference type="SMART" id="SM00283">
    <property type="entry name" value="MA"/>
    <property type="match status" value="1"/>
</dbReference>
<dbReference type="GO" id="GO:0005886">
    <property type="term" value="C:plasma membrane"/>
    <property type="evidence" value="ECO:0007669"/>
    <property type="project" value="UniProtKB-SubCell"/>
</dbReference>
<dbReference type="GO" id="GO:0015833">
    <property type="term" value="P:peptide transport"/>
    <property type="evidence" value="ECO:0007669"/>
    <property type="project" value="TreeGrafter"/>
</dbReference>
<dbReference type="CDD" id="cd11386">
    <property type="entry name" value="MCP_signal"/>
    <property type="match status" value="1"/>
</dbReference>
<dbReference type="InterPro" id="IPR023765">
    <property type="entry name" value="SBP_5_CS"/>
</dbReference>
<proteinExistence type="inferred from homology"/>
<evidence type="ECO:0000256" key="6">
    <source>
        <dbReference type="SAM" id="MobiDB-lite"/>
    </source>
</evidence>
<dbReference type="Pfam" id="PF00496">
    <property type="entry name" value="SBP_bac_5"/>
    <property type="match status" value="1"/>
</dbReference>
<dbReference type="Gene3D" id="3.90.76.10">
    <property type="entry name" value="Dipeptide-binding Protein, Domain 1"/>
    <property type="match status" value="1"/>
</dbReference>
<feature type="region of interest" description="Disordered" evidence="6">
    <location>
        <begin position="1"/>
        <end position="24"/>
    </location>
</feature>
<organism evidence="8 9">
    <name type="scientific">Acetonema longum DSM 6540</name>
    <dbReference type="NCBI Taxonomy" id="1009370"/>
    <lineage>
        <taxon>Bacteria</taxon>
        <taxon>Bacillati</taxon>
        <taxon>Bacillota</taxon>
        <taxon>Negativicutes</taxon>
        <taxon>Acetonemataceae</taxon>
        <taxon>Acetonema</taxon>
    </lineage>
</organism>
<dbReference type="eggNOG" id="COG0747">
    <property type="taxonomic scope" value="Bacteria"/>
</dbReference>
<sequence>MFWSKKGSNLASTTPDFKPAPAKQQDGKAILLRHNQKCAVDKIRNKIDETGFAADSLIQITTEIAQSAETQMSSIEKVVDEINNYSALAEEVFASTENSKQISDKTLEIAQEGTAAVGNSIAAISEIGASVDEAKQVVTALEAKAAHINELLNMIKDIAHSTNLLSLNASIEAARAGEAGRGFAVVAQEVKKLALRSVESVEYIGRTITEINQSIDKTLGAMNAIAAKVELGTQIANSTAEVFGTIIAAVNRSGGVYDEIHSAISKQTASLEHVTDSAQTMGSSFGKLMSTAELASLYTQFVKTSLNSLTDASTELRRITAQMLEESDSASFKGSEARTSVPETIDTFIPFMSTSWTGGQVISNVHTGLLSIDSAGQLCPGLAKSWHLEENNTWVFNLRRGAKFHNGREVSAEDVKRCYEIILNPATRSPNSWTLQYVDGAEEYMAGKAASVRGIQVLDRYRINIRLSSPYSGFLLNLGQFYTSIIDLDELSKGNIVGCGPYRLAVSGDECRLEAFPDHYNGEPYTRRISVRMAPKEAPEEFLNGAYDFMLIDSKALLDKVKGRPGITITDSQLMGIYYAGFNLISRSPYIQSREARKALNHAVNRKRIIDELLGGLGIEAKGPYPPGIVSDPGLAGYKYNPRLAKELLASAGLSGAPKLRILYREDAGGSLFNKITEYVKEDLEAAGIDCVLVNTPSAGYLNVNNIREKCDVYIGRWIADTGDPDNFLQPLFTPDLSTNRSSYKNEAVSRKMALANKILNPQRRLEAYREIQQIIFGDAPWIFLYHPNIAFACHSHISGVKFNSLGLCKYEDIIVGKAD</sequence>
<dbReference type="RefSeq" id="WP_004098455.1">
    <property type="nucleotide sequence ID" value="NZ_AFGF01000211.1"/>
</dbReference>
<evidence type="ECO:0000256" key="3">
    <source>
        <dbReference type="ARBA" id="ARBA00022448"/>
    </source>
</evidence>
<dbReference type="Proteomes" id="UP000003240">
    <property type="component" value="Unassembled WGS sequence"/>
</dbReference>
<evidence type="ECO:0000259" key="7">
    <source>
        <dbReference type="PROSITE" id="PS50111"/>
    </source>
</evidence>
<feature type="domain" description="Methyl-accepting transducer" evidence="7">
    <location>
        <begin position="46"/>
        <end position="282"/>
    </location>
</feature>
<evidence type="ECO:0000256" key="1">
    <source>
        <dbReference type="ARBA" id="ARBA00004193"/>
    </source>
</evidence>
<evidence type="ECO:0000313" key="9">
    <source>
        <dbReference type="Proteomes" id="UP000003240"/>
    </source>
</evidence>
<dbReference type="InterPro" id="IPR004089">
    <property type="entry name" value="MCPsignal_dom"/>
</dbReference>
<dbReference type="OrthoDB" id="9772924at2"/>
<dbReference type="Gene3D" id="1.10.287.950">
    <property type="entry name" value="Methyl-accepting chemotaxis protein"/>
    <property type="match status" value="1"/>
</dbReference>
<dbReference type="Pfam" id="PF00015">
    <property type="entry name" value="MCPsignal"/>
    <property type="match status" value="1"/>
</dbReference>
<dbReference type="STRING" id="1009370.ALO_17970"/>
<evidence type="ECO:0000256" key="2">
    <source>
        <dbReference type="ARBA" id="ARBA00005695"/>
    </source>
</evidence>
<evidence type="ECO:0000256" key="5">
    <source>
        <dbReference type="PROSITE-ProRule" id="PRU00284"/>
    </source>
</evidence>
<dbReference type="GO" id="GO:0007165">
    <property type="term" value="P:signal transduction"/>
    <property type="evidence" value="ECO:0007669"/>
    <property type="project" value="UniProtKB-KW"/>
</dbReference>
<comment type="similarity">
    <text evidence="2">Belongs to the bacterial solute-binding protein 5 family.</text>
</comment>
<dbReference type="GO" id="GO:1904680">
    <property type="term" value="F:peptide transmembrane transporter activity"/>
    <property type="evidence" value="ECO:0007669"/>
    <property type="project" value="TreeGrafter"/>
</dbReference>
<dbReference type="CDD" id="cd00995">
    <property type="entry name" value="PBP2_NikA_DppA_OppA_like"/>
    <property type="match status" value="1"/>
</dbReference>
<keyword evidence="4" id="KW-0732">Signal</keyword>
<dbReference type="AlphaFoldDB" id="F7NNA9"/>
<dbReference type="PROSITE" id="PS50111">
    <property type="entry name" value="CHEMOTAXIS_TRANSDUC_2"/>
    <property type="match status" value="1"/>
</dbReference>